<name>A0ABU0QDI9_STRAH</name>
<proteinExistence type="predicted"/>
<sequence>MLASDSELLTDAVLCDQIAFYLLAAQAPALVAAWVIERATRTPRVWQRLVDEASGRDDSAPYTDAVIREALRLRPPVTAIPWLLRSHATSADTTCRPGHPP</sequence>
<dbReference type="RefSeq" id="WP_307049449.1">
    <property type="nucleotide sequence ID" value="NZ_JAUSYA010000001.1"/>
</dbReference>
<evidence type="ECO:0000313" key="1">
    <source>
        <dbReference type="EMBL" id="MDQ0688715.1"/>
    </source>
</evidence>
<dbReference type="EMBL" id="JAUSYA010000001">
    <property type="protein sequence ID" value="MDQ0688715.1"/>
    <property type="molecule type" value="Genomic_DNA"/>
</dbReference>
<protein>
    <submittedName>
        <fullName evidence="1">Cytochrome P450</fullName>
    </submittedName>
</protein>
<organism evidence="1 2">
    <name type="scientific">Streptomyces achromogenes</name>
    <dbReference type="NCBI Taxonomy" id="67255"/>
    <lineage>
        <taxon>Bacteria</taxon>
        <taxon>Bacillati</taxon>
        <taxon>Actinomycetota</taxon>
        <taxon>Actinomycetes</taxon>
        <taxon>Kitasatosporales</taxon>
        <taxon>Streptomycetaceae</taxon>
        <taxon>Streptomyces</taxon>
    </lineage>
</organism>
<comment type="caution">
    <text evidence="1">The sequence shown here is derived from an EMBL/GenBank/DDBJ whole genome shotgun (WGS) entry which is preliminary data.</text>
</comment>
<keyword evidence="2" id="KW-1185">Reference proteome</keyword>
<gene>
    <name evidence="1" type="ORF">QFZ56_007678</name>
</gene>
<dbReference type="Proteomes" id="UP001243364">
    <property type="component" value="Unassembled WGS sequence"/>
</dbReference>
<dbReference type="SUPFAM" id="SSF48264">
    <property type="entry name" value="Cytochrome P450"/>
    <property type="match status" value="1"/>
</dbReference>
<accession>A0ABU0QDI9</accession>
<dbReference type="InterPro" id="IPR036396">
    <property type="entry name" value="Cyt_P450_sf"/>
</dbReference>
<dbReference type="Gene3D" id="1.10.630.10">
    <property type="entry name" value="Cytochrome P450"/>
    <property type="match status" value="1"/>
</dbReference>
<evidence type="ECO:0000313" key="2">
    <source>
        <dbReference type="Proteomes" id="UP001243364"/>
    </source>
</evidence>
<reference evidence="1 2" key="1">
    <citation type="submission" date="2023-07" db="EMBL/GenBank/DDBJ databases">
        <title>Comparative genomics of wheat-associated soil bacteria to identify genetic determinants of phenazine resistance.</title>
        <authorList>
            <person name="Mouncey N."/>
        </authorList>
    </citation>
    <scope>NUCLEOTIDE SEQUENCE [LARGE SCALE GENOMIC DNA]</scope>
    <source>
        <strain evidence="1 2">W4I19-2</strain>
    </source>
</reference>